<feature type="transmembrane region" description="Helical" evidence="1">
    <location>
        <begin position="367"/>
        <end position="389"/>
    </location>
</feature>
<evidence type="ECO:0000259" key="2">
    <source>
        <dbReference type="Pfam" id="PF01757"/>
    </source>
</evidence>
<dbReference type="Pfam" id="PF01757">
    <property type="entry name" value="Acyl_transf_3"/>
    <property type="match status" value="1"/>
</dbReference>
<feature type="domain" description="Acyltransferase 3" evidence="2">
    <location>
        <begin position="7"/>
        <end position="344"/>
    </location>
</feature>
<feature type="transmembrane region" description="Helical" evidence="1">
    <location>
        <begin position="9"/>
        <end position="26"/>
    </location>
</feature>
<keyword evidence="1" id="KW-0812">Transmembrane</keyword>
<evidence type="ECO:0008006" key="6">
    <source>
        <dbReference type="Google" id="ProtNLM"/>
    </source>
</evidence>
<feature type="domain" description="SGNH" evidence="3">
    <location>
        <begin position="422"/>
        <end position="662"/>
    </location>
</feature>
<feature type="transmembrane region" description="Helical" evidence="1">
    <location>
        <begin position="204"/>
        <end position="225"/>
    </location>
</feature>
<dbReference type="GO" id="GO:0009103">
    <property type="term" value="P:lipopolysaccharide biosynthetic process"/>
    <property type="evidence" value="ECO:0007669"/>
    <property type="project" value="TreeGrafter"/>
</dbReference>
<dbReference type="InterPro" id="IPR043968">
    <property type="entry name" value="SGNH"/>
</dbReference>
<dbReference type="InterPro" id="IPR002656">
    <property type="entry name" value="Acyl_transf_3_dom"/>
</dbReference>
<keyword evidence="1" id="KW-0472">Membrane</keyword>
<dbReference type="RefSeq" id="WP_057967471.1">
    <property type="nucleotide sequence ID" value="NZ_MLII01000056.1"/>
</dbReference>
<evidence type="ECO:0000256" key="1">
    <source>
        <dbReference type="SAM" id="Phobius"/>
    </source>
</evidence>
<feature type="transmembrane region" description="Helical" evidence="1">
    <location>
        <begin position="262"/>
        <end position="283"/>
    </location>
</feature>
<proteinExistence type="predicted"/>
<keyword evidence="1" id="KW-1133">Transmembrane helix</keyword>
<dbReference type="GO" id="GO:0016747">
    <property type="term" value="F:acyltransferase activity, transferring groups other than amino-acyl groups"/>
    <property type="evidence" value="ECO:0007669"/>
    <property type="project" value="InterPro"/>
</dbReference>
<feature type="transmembrane region" description="Helical" evidence="1">
    <location>
        <begin position="145"/>
        <end position="162"/>
    </location>
</feature>
<accession>A0A1S1LNF5</accession>
<feature type="transmembrane region" description="Helical" evidence="1">
    <location>
        <begin position="72"/>
        <end position="91"/>
    </location>
</feature>
<dbReference type="Proteomes" id="UP000180043">
    <property type="component" value="Unassembled WGS sequence"/>
</dbReference>
<dbReference type="AlphaFoldDB" id="A0A1S1LNF5"/>
<feature type="transmembrane region" description="Helical" evidence="1">
    <location>
        <begin position="169"/>
        <end position="192"/>
    </location>
</feature>
<dbReference type="GO" id="GO:0016020">
    <property type="term" value="C:membrane"/>
    <property type="evidence" value="ECO:0007669"/>
    <property type="project" value="TreeGrafter"/>
</dbReference>
<dbReference type="PANTHER" id="PTHR23028:SF53">
    <property type="entry name" value="ACYL_TRANSF_3 DOMAIN-CONTAINING PROTEIN"/>
    <property type="match status" value="1"/>
</dbReference>
<name>A0A1S1LNF5_MYCCH</name>
<evidence type="ECO:0000313" key="5">
    <source>
        <dbReference type="Proteomes" id="UP000180043"/>
    </source>
</evidence>
<protein>
    <recommendedName>
        <fullName evidence="6">Acyltransferase</fullName>
    </recommendedName>
</protein>
<organism evidence="4 5">
    <name type="scientific">Mycobacteroides chelonae</name>
    <name type="common">Mycobacterium chelonae</name>
    <dbReference type="NCBI Taxonomy" id="1774"/>
    <lineage>
        <taxon>Bacteria</taxon>
        <taxon>Bacillati</taxon>
        <taxon>Actinomycetota</taxon>
        <taxon>Actinomycetes</taxon>
        <taxon>Mycobacteriales</taxon>
        <taxon>Mycobacteriaceae</taxon>
        <taxon>Mycobacteroides</taxon>
    </lineage>
</organism>
<dbReference type="Pfam" id="PF19040">
    <property type="entry name" value="SGNH"/>
    <property type="match status" value="1"/>
</dbReference>
<dbReference type="InterPro" id="IPR050879">
    <property type="entry name" value="Acyltransferase_3"/>
</dbReference>
<dbReference type="PANTHER" id="PTHR23028">
    <property type="entry name" value="ACETYLTRANSFERASE"/>
    <property type="match status" value="1"/>
</dbReference>
<evidence type="ECO:0000259" key="3">
    <source>
        <dbReference type="Pfam" id="PF19040"/>
    </source>
</evidence>
<gene>
    <name evidence="4" type="ORF">BKG82_21320</name>
</gene>
<dbReference type="EMBL" id="MLIQ01000023">
    <property type="protein sequence ID" value="OHU51187.1"/>
    <property type="molecule type" value="Genomic_DNA"/>
</dbReference>
<sequence length="671" mass="72525">MVDRRRDIQGLRAVAVLLVVAYHSGLPIPGGFIGVDVFFVISGFVITRLLLRETDRTGHIDLRRFYARRVRRLLPALALLIVVVLPIAAVIQSPLGSMQVAARTAAAAALFVSNAVLFLEPSGYFAAPAAMNPFLHTWSLAVEEQFYLIFPATMALAAYVAARRRASRLVVTFSLLLALSVASLLLAVYLTASDGLPFHAHNAAFSFYSSPTRAWEFGVGALIALGESRIRRWDTRVALPLAALGAAGVTWGAVAISPADPFPGINALVPVLGAGLLIIAGTVPSRQPVGWSLSSAPMQWIGDLSYSWYLWHWPLIVFANNLLGAEHRWLVPCVGVLSLLPAWLSKRYVEDPIRTGRKLADLRAPRLAAASVGVAVFVSAVTFGAAQIATPEIRDARAQRAAHLDVGRGCVGNMPDAEKTRLDCLWPQGADVDSRSVVLVGDSNAGQFAEALVPAATQQNRSMLLATNAACPFVELVLDPSPPGCTDFVQRWTSALADVQPGLVVIASASSDYFLADQHVRFRLPDTQEWITDDAGKGRLWQLGMATVLQKLSEARVPVVVVRTLPHFVNWDLYKCPGYEVWLSPSRCGRSEALAEVQRRQNTASAAEQRAAQGLVGVSTIDLGPVVCPDGVCRTNIDSRWVARDGGHITVGEAQRLQPEFARLIAERARP</sequence>
<feature type="transmembrane region" description="Helical" evidence="1">
    <location>
        <begin position="237"/>
        <end position="256"/>
    </location>
</feature>
<comment type="caution">
    <text evidence="4">The sequence shown here is derived from an EMBL/GenBank/DDBJ whole genome shotgun (WGS) entry which is preliminary data.</text>
</comment>
<evidence type="ECO:0000313" key="4">
    <source>
        <dbReference type="EMBL" id="OHU51187.1"/>
    </source>
</evidence>
<reference evidence="4 5" key="1">
    <citation type="submission" date="2016-10" db="EMBL/GenBank/DDBJ databases">
        <title>Evaluation of Human, Veterinary and Environmental Mycobacterium chelonae Isolates by Core Genome Phylogenomic Analysis, Targeted Gene Comparison, and Anti-microbial Susceptibility Patterns: A Tale of Mistaken Identities.</title>
        <authorList>
            <person name="Fogelson S.B."/>
            <person name="Camus A.C."/>
            <person name="Lorenz W."/>
            <person name="Vasireddy R."/>
            <person name="Vasireddy S."/>
            <person name="Smith T."/>
            <person name="Brown-Elliott B.A."/>
            <person name="Wallace R.J.Jr."/>
            <person name="Hasan N.A."/>
            <person name="Reischl U."/>
            <person name="Sanchez S."/>
        </authorList>
    </citation>
    <scope>NUCLEOTIDE SEQUENCE [LARGE SCALE GENOMIC DNA]</scope>
    <source>
        <strain evidence="4 5">15515</strain>
    </source>
</reference>